<dbReference type="Proteomes" id="UP000018144">
    <property type="component" value="Unassembled WGS sequence"/>
</dbReference>
<keyword evidence="1" id="KW-0812">Transmembrane</keyword>
<evidence type="ECO:0000313" key="3">
    <source>
        <dbReference type="Proteomes" id="UP000018144"/>
    </source>
</evidence>
<evidence type="ECO:0000313" key="2">
    <source>
        <dbReference type="EMBL" id="CCX13142.1"/>
    </source>
</evidence>
<proteinExistence type="predicted"/>
<keyword evidence="3" id="KW-1185">Reference proteome</keyword>
<dbReference type="EMBL" id="HF935781">
    <property type="protein sequence ID" value="CCX13142.1"/>
    <property type="molecule type" value="Genomic_DNA"/>
</dbReference>
<dbReference type="OrthoDB" id="10291586at2759"/>
<name>U4L8J1_PYROM</name>
<evidence type="ECO:0000256" key="1">
    <source>
        <dbReference type="SAM" id="Phobius"/>
    </source>
</evidence>
<feature type="transmembrane region" description="Helical" evidence="1">
    <location>
        <begin position="207"/>
        <end position="230"/>
    </location>
</feature>
<reference evidence="2 3" key="1">
    <citation type="journal article" date="2013" name="PLoS Genet.">
        <title>The genome and development-dependent transcriptomes of Pyronema confluens: a window into fungal evolution.</title>
        <authorList>
            <person name="Traeger S."/>
            <person name="Altegoer F."/>
            <person name="Freitag M."/>
            <person name="Gabaldon T."/>
            <person name="Kempken F."/>
            <person name="Kumar A."/>
            <person name="Marcet-Houben M."/>
            <person name="Poggeler S."/>
            <person name="Stajich J.E."/>
            <person name="Nowrousian M."/>
        </authorList>
    </citation>
    <scope>NUCLEOTIDE SEQUENCE [LARGE SCALE GENOMIC DNA]</scope>
    <source>
        <strain evidence="3">CBS 100304</strain>
        <tissue evidence="2">Vegetative mycelium</tissue>
    </source>
</reference>
<gene>
    <name evidence="2" type="ORF">PCON_12735</name>
</gene>
<protein>
    <submittedName>
        <fullName evidence="2">Uncharacterized protein</fullName>
    </submittedName>
</protein>
<accession>U4L8J1</accession>
<keyword evidence="1" id="KW-0472">Membrane</keyword>
<keyword evidence="1" id="KW-1133">Transmembrane helix</keyword>
<dbReference type="AlphaFoldDB" id="U4L8J1"/>
<sequence>MRPTTTLNTFLPQHHKYAPINTPISPAETLLDNTDLLLLAAPSESLSCTPSPLKRLSFPPPPAYESANPYRNLVADLKQQLPIHFNRPLPATPTSCRDEFIAIPITPSDFTLPEYLPERIPQPISKEEFKALDAPTTRVGRFPPPRFSRRLQELVQQRFERGLRIHLIPATSKVVIVGAAGARRMVWEGLENEGKEHEGGWGDNRKVLFCLLLVALAMIVGACWVLVLGLTGTV</sequence>
<organism evidence="2 3">
    <name type="scientific">Pyronema omphalodes (strain CBS 100304)</name>
    <name type="common">Pyronema confluens</name>
    <dbReference type="NCBI Taxonomy" id="1076935"/>
    <lineage>
        <taxon>Eukaryota</taxon>
        <taxon>Fungi</taxon>
        <taxon>Dikarya</taxon>
        <taxon>Ascomycota</taxon>
        <taxon>Pezizomycotina</taxon>
        <taxon>Pezizomycetes</taxon>
        <taxon>Pezizales</taxon>
        <taxon>Pyronemataceae</taxon>
        <taxon>Pyronema</taxon>
    </lineage>
</organism>